<comment type="caution">
    <text evidence="1">The sequence shown here is derived from an EMBL/GenBank/DDBJ whole genome shotgun (WGS) entry which is preliminary data.</text>
</comment>
<sequence>MATDSVFRPLASATMTDVQADNTQPVGENPIKDFKCEYLGEQRATNSCSQRDLGFAGKLKGKWYAVYGDTLWCAQGVTDPDDEPKGFHGMVRNSLSELTDNPLVVHDLHLNDDEPVPHQNQLVPFNSDWGETNTFGFGGTSIVETDPDTGIGALYYLVNAREWYKGAGVARIELVNGVPTVTKRYGDQGWWWNGDIHAKYGDVAAYRDEKSEWIYILGNPPNHVKGFPAAMYVYQARVRAADAFDLSRYEYWWGRGQGWKKEVLDRFDAETAVMWGVGQGQIVYSEYFGQYIYVHLSKHGLHGPFSCPPYPIPSDDEHWGTVALRFAPSPEGPWTGDRDIYKPEPLNGGLVYAGVAYPYLDPSGKTLTVGWTNDARRIQVARITFG</sequence>
<dbReference type="EMBL" id="JPKY01000023">
    <property type="protein sequence ID" value="KFH46058.1"/>
    <property type="molecule type" value="Genomic_DNA"/>
</dbReference>
<gene>
    <name evidence="1" type="ORF">ACRE_030460</name>
</gene>
<organism evidence="1 2">
    <name type="scientific">Hapsidospora chrysogenum (strain ATCC 11550 / CBS 779.69 / DSM 880 / IAM 14645 / JCM 23072 / IMI 49137)</name>
    <name type="common">Acremonium chrysogenum</name>
    <dbReference type="NCBI Taxonomy" id="857340"/>
    <lineage>
        <taxon>Eukaryota</taxon>
        <taxon>Fungi</taxon>
        <taxon>Dikarya</taxon>
        <taxon>Ascomycota</taxon>
        <taxon>Pezizomycotina</taxon>
        <taxon>Sordariomycetes</taxon>
        <taxon>Hypocreomycetidae</taxon>
        <taxon>Hypocreales</taxon>
        <taxon>Bionectriaceae</taxon>
        <taxon>Hapsidospora</taxon>
    </lineage>
</organism>
<dbReference type="OrthoDB" id="2583188at2759"/>
<dbReference type="HOGENOM" id="CLU_061840_0_0_1"/>
<reference evidence="2" key="1">
    <citation type="journal article" date="2014" name="Genome Announc.">
        <title>Genome sequence and annotation of Acremonium chrysogenum, producer of the beta-lactam antibiotic cephalosporin C.</title>
        <authorList>
            <person name="Terfehr D."/>
            <person name="Dahlmann T.A."/>
            <person name="Specht T."/>
            <person name="Zadra I."/>
            <person name="Kuernsteiner H."/>
            <person name="Kueck U."/>
        </authorList>
    </citation>
    <scope>NUCLEOTIDE SEQUENCE [LARGE SCALE GENOMIC DNA]</scope>
    <source>
        <strain evidence="2">ATCC 11550 / CBS 779.69 / DSM 880 / IAM 14645 / JCM 23072 / IMI 49137</strain>
    </source>
</reference>
<dbReference type="Proteomes" id="UP000029964">
    <property type="component" value="Unassembled WGS sequence"/>
</dbReference>
<accession>A0A086T9M6</accession>
<dbReference type="AlphaFoldDB" id="A0A086T9M6"/>
<evidence type="ECO:0000313" key="1">
    <source>
        <dbReference type="EMBL" id="KFH46058.1"/>
    </source>
</evidence>
<keyword evidence="2" id="KW-1185">Reference proteome</keyword>
<evidence type="ECO:0000313" key="2">
    <source>
        <dbReference type="Proteomes" id="UP000029964"/>
    </source>
</evidence>
<proteinExistence type="predicted"/>
<protein>
    <submittedName>
        <fullName evidence="1">Uncharacterized protein</fullName>
    </submittedName>
</protein>
<name>A0A086T9M6_HAPC1</name>